<dbReference type="Pfam" id="PF00703">
    <property type="entry name" value="Glyco_hydro_2"/>
    <property type="match status" value="1"/>
</dbReference>
<dbReference type="GO" id="GO:0016787">
    <property type="term" value="F:hydrolase activity"/>
    <property type="evidence" value="ECO:0007669"/>
    <property type="project" value="UniProtKB-KW"/>
</dbReference>
<dbReference type="InterPro" id="IPR017853">
    <property type="entry name" value="GH"/>
</dbReference>
<comment type="caution">
    <text evidence="7">The sequence shown here is derived from an EMBL/GenBank/DDBJ whole genome shotgun (WGS) entry which is preliminary data.</text>
</comment>
<evidence type="ECO:0000256" key="2">
    <source>
        <dbReference type="ARBA" id="ARBA00022801"/>
    </source>
</evidence>
<feature type="domain" description="Glycoside hydrolase family 2 catalytic" evidence="5">
    <location>
        <begin position="269"/>
        <end position="484"/>
    </location>
</feature>
<evidence type="ECO:0000259" key="6">
    <source>
        <dbReference type="Pfam" id="PF02837"/>
    </source>
</evidence>
<dbReference type="SUPFAM" id="SSF51445">
    <property type="entry name" value="(Trans)glycosidases"/>
    <property type="match status" value="1"/>
</dbReference>
<organism evidence="7 8">
    <name type="scientific">Halalkalibacter kiskunsagensis</name>
    <dbReference type="NCBI Taxonomy" id="1548599"/>
    <lineage>
        <taxon>Bacteria</taxon>
        <taxon>Bacillati</taxon>
        <taxon>Bacillota</taxon>
        <taxon>Bacilli</taxon>
        <taxon>Bacillales</taxon>
        <taxon>Bacillaceae</taxon>
        <taxon>Halalkalibacter</taxon>
    </lineage>
</organism>
<dbReference type="InterPro" id="IPR051913">
    <property type="entry name" value="GH2_Domain-Containing"/>
</dbReference>
<feature type="domain" description="Glycoside hydrolase family 2 immunoglobulin-like beta-sandwich" evidence="4">
    <location>
        <begin position="158"/>
        <end position="267"/>
    </location>
</feature>
<dbReference type="InterPro" id="IPR006101">
    <property type="entry name" value="Glyco_hydro_2"/>
</dbReference>
<dbReference type="Pfam" id="PF02837">
    <property type="entry name" value="Glyco_hydro_2_N"/>
    <property type="match status" value="1"/>
</dbReference>
<dbReference type="Gene3D" id="2.60.120.260">
    <property type="entry name" value="Galactose-binding domain-like"/>
    <property type="match status" value="1"/>
</dbReference>
<gene>
    <name evidence="7" type="ORF">ACFFHM_15000</name>
</gene>
<dbReference type="InterPro" id="IPR008979">
    <property type="entry name" value="Galactose-bd-like_sf"/>
</dbReference>
<dbReference type="Gene3D" id="2.60.40.10">
    <property type="entry name" value="Immunoglobulins"/>
    <property type="match status" value="1"/>
</dbReference>
<comment type="similarity">
    <text evidence="1">Belongs to the glycosyl hydrolase 2 family.</text>
</comment>
<keyword evidence="8" id="KW-1185">Reference proteome</keyword>
<keyword evidence="3" id="KW-0326">Glycosidase</keyword>
<dbReference type="RefSeq" id="WP_335959657.1">
    <property type="nucleotide sequence ID" value="NZ_JAXBLX010000006.1"/>
</dbReference>
<dbReference type="Pfam" id="PF02836">
    <property type="entry name" value="Glyco_hydro_2_C"/>
    <property type="match status" value="1"/>
</dbReference>
<dbReference type="PANTHER" id="PTHR42732:SF2">
    <property type="entry name" value="BETA-MANNOSIDASE"/>
    <property type="match status" value="1"/>
</dbReference>
<dbReference type="InterPro" id="IPR013783">
    <property type="entry name" value="Ig-like_fold"/>
</dbReference>
<evidence type="ECO:0000313" key="8">
    <source>
        <dbReference type="Proteomes" id="UP001589838"/>
    </source>
</evidence>
<accession>A0ABV6KEL4</accession>
<evidence type="ECO:0000256" key="1">
    <source>
        <dbReference type="ARBA" id="ARBA00007401"/>
    </source>
</evidence>
<name>A0ABV6KEL4_9BACI</name>
<dbReference type="PANTHER" id="PTHR42732">
    <property type="entry name" value="BETA-GALACTOSIDASE"/>
    <property type="match status" value="1"/>
</dbReference>
<feature type="domain" description="Glycosyl hydrolases family 2 sugar binding" evidence="6">
    <location>
        <begin position="7"/>
        <end position="155"/>
    </location>
</feature>
<protein>
    <submittedName>
        <fullName evidence="7">Glycoside hydrolase family 2 protein</fullName>
    </submittedName>
</protein>
<dbReference type="InterPro" id="IPR006103">
    <property type="entry name" value="Glyco_hydro_2_cat"/>
</dbReference>
<evidence type="ECO:0000259" key="4">
    <source>
        <dbReference type="Pfam" id="PF00703"/>
    </source>
</evidence>
<dbReference type="Proteomes" id="UP001589838">
    <property type="component" value="Unassembled WGS sequence"/>
</dbReference>
<evidence type="ECO:0000313" key="7">
    <source>
        <dbReference type="EMBL" id="MFC0471768.1"/>
    </source>
</evidence>
<evidence type="ECO:0000259" key="5">
    <source>
        <dbReference type="Pfam" id="PF02836"/>
    </source>
</evidence>
<dbReference type="InterPro" id="IPR036156">
    <property type="entry name" value="Beta-gal/glucu_dom_sf"/>
</dbReference>
<dbReference type="Gene3D" id="3.20.20.80">
    <property type="entry name" value="Glycosidases"/>
    <property type="match status" value="1"/>
</dbReference>
<dbReference type="SUPFAM" id="SSF49303">
    <property type="entry name" value="beta-Galactosidase/glucuronidase domain"/>
    <property type="match status" value="1"/>
</dbReference>
<dbReference type="EMBL" id="JBHLUX010000036">
    <property type="protein sequence ID" value="MFC0471768.1"/>
    <property type="molecule type" value="Genomic_DNA"/>
</dbReference>
<dbReference type="PRINTS" id="PR00132">
    <property type="entry name" value="GLHYDRLASE2"/>
</dbReference>
<keyword evidence="2 7" id="KW-0378">Hydrolase</keyword>
<reference evidence="7 8" key="1">
    <citation type="submission" date="2024-09" db="EMBL/GenBank/DDBJ databases">
        <authorList>
            <person name="Sun Q."/>
            <person name="Mori K."/>
        </authorList>
    </citation>
    <scope>NUCLEOTIDE SEQUENCE [LARGE SCALE GENOMIC DNA]</scope>
    <source>
        <strain evidence="7 8">NCAIM B.02610</strain>
    </source>
</reference>
<sequence length="919" mass="106421">MYKTIDLSGRWMFQIDPLNKGEKELWQEGIESGEEVQVPHIWQQDDNYLNYSGAAWYEKTITNLEKENDHDLYVRFEAVDFQCQVWWNGEYLGLHEGGFTPFEFKLSDAFINETNRLSVRVYDPADNGEIPIGKQGSWYTRVSGIWQNVSLVQRPKQFISNAFITPDIDQENLKIEIHVGGEETKVENITYKIRSHSIGEDCWESAEEYIGQIADGSIEATNGTLSDVILVPNMQRWSPEHPYLYELELTLTGAKQDARFVTTFGFRKVEHKNGQIYLNDQPLYIRGALDQAFYPDTIYQAPSTAFIKKEIALAKEMGFNLLRKHIKVELPEYLYWADRLGMLIWAEHPNYVKWTQVARSRFVNGLKAMIERDYNHPSIVIWSVYNEEWGLEWDLEFDKEKQDHVRELFEQVKKWDPSRLVCDNSGWSHVKTDINDYHRYFALPEQLDKWEEDLDELISENPDQNFVSGLKSNHEPKIVSEFGVWGLPNVNKLKAFYEGKEPWWFANQGEETHQDDYKKPYTLFENFERFGIKDAFGDFDRLADVSQKRMFRAVKSLIEEMRKRSDIAGYVVTEFTDIEWETNGWLDFLRQPKEGFEKLVNFNGATCIMVDVNDHNVWSGNQLTSDVFIVHEWADEKEFTVKWAVHIEKEVVNGEFKVMTNSRFTKVANQLSLEVPQVGKPSFATLHVELWSGDQKVAENEEELTISQQDPLQGKGTSVYFYKTDTRLAQFLPSKGLSVAARFEEADVVITESLDEVALRYASSGGNVIFLAEKGDALKAKGEFTFRKLDLGESWARASSMNYVDTTWFEELPVQTEMGWEFDRLFPDYVIPFADYKKSNNNRTIHMFGNPSLDQQSDVIAGYFQGWLGQNGGSMIKQDYGKGTILTTTIKIVENITKQPMAQHLLLAIIEKLKGEQNG</sequence>
<proteinExistence type="inferred from homology"/>
<evidence type="ECO:0000256" key="3">
    <source>
        <dbReference type="ARBA" id="ARBA00023295"/>
    </source>
</evidence>
<dbReference type="InterPro" id="IPR006102">
    <property type="entry name" value="Ig-like_GH2"/>
</dbReference>
<dbReference type="InterPro" id="IPR006104">
    <property type="entry name" value="Glyco_hydro_2_N"/>
</dbReference>
<dbReference type="SUPFAM" id="SSF49785">
    <property type="entry name" value="Galactose-binding domain-like"/>
    <property type="match status" value="1"/>
</dbReference>